<proteinExistence type="predicted"/>
<dbReference type="Proteomes" id="UP000005808">
    <property type="component" value="Unassembled WGS sequence"/>
</dbReference>
<protein>
    <submittedName>
        <fullName evidence="1">Uncharacterized protein</fullName>
    </submittedName>
</protein>
<accession>H1RZS8</accession>
<dbReference type="EMBL" id="AHJE01000012">
    <property type="protein sequence ID" value="EHP44144.1"/>
    <property type="molecule type" value="Genomic_DNA"/>
</dbReference>
<comment type="caution">
    <text evidence="1">The sequence shown here is derived from an EMBL/GenBank/DDBJ whole genome shotgun (WGS) entry which is preliminary data.</text>
</comment>
<name>H1RZS8_9BURK</name>
<sequence length="128" mass="14252">MHARAQDAAVVGAEERTGLQAERDTRVEYNTGRVSTPITSFDLVRRTGKISNAREYKLLGPPDFNKEAVHVWEHHSQIALLYPLIGADVDIPFERVAISEIMYDALVTTEMEKDNGDIQTAAGGKRKN</sequence>
<dbReference type="AlphaFoldDB" id="H1RZS8"/>
<evidence type="ECO:0000313" key="1">
    <source>
        <dbReference type="EMBL" id="EHP44144.1"/>
    </source>
</evidence>
<reference evidence="1 2" key="1">
    <citation type="journal article" date="2012" name="J. Bacteriol.">
        <title>De Novo Genome Project of Cupriavidus basilensis OR16.</title>
        <authorList>
            <person name="Cserhati M."/>
            <person name="Kriszt B."/>
            <person name="Szoboszlay S."/>
            <person name="Toth A."/>
            <person name="Szabo I."/>
            <person name="Tancsics A."/>
            <person name="Nagy I."/>
            <person name="Horvath B."/>
            <person name="Nagy I."/>
            <person name="Kukolya J."/>
        </authorList>
    </citation>
    <scope>NUCLEOTIDE SEQUENCE [LARGE SCALE GENOMIC DNA]</scope>
    <source>
        <strain evidence="1 2">OR16</strain>
    </source>
</reference>
<gene>
    <name evidence="1" type="ORF">OR16_04172</name>
</gene>
<evidence type="ECO:0000313" key="2">
    <source>
        <dbReference type="Proteomes" id="UP000005808"/>
    </source>
</evidence>
<organism evidence="1 2">
    <name type="scientific">Cupriavidus basilensis OR16</name>
    <dbReference type="NCBI Taxonomy" id="1127483"/>
    <lineage>
        <taxon>Bacteria</taxon>
        <taxon>Pseudomonadati</taxon>
        <taxon>Pseudomonadota</taxon>
        <taxon>Betaproteobacteria</taxon>
        <taxon>Burkholderiales</taxon>
        <taxon>Burkholderiaceae</taxon>
        <taxon>Cupriavidus</taxon>
    </lineage>
</organism>